<comment type="caution">
    <text evidence="1">The sequence shown here is derived from an EMBL/GenBank/DDBJ whole genome shotgun (WGS) entry which is preliminary data.</text>
</comment>
<organism evidence="1 2">
    <name type="scientific">Streptomyces globisporus</name>
    <dbReference type="NCBI Taxonomy" id="1908"/>
    <lineage>
        <taxon>Bacteria</taxon>
        <taxon>Bacillati</taxon>
        <taxon>Actinomycetota</taxon>
        <taxon>Actinomycetes</taxon>
        <taxon>Kitasatosporales</taxon>
        <taxon>Streptomycetaceae</taxon>
        <taxon>Streptomyces</taxon>
    </lineage>
</organism>
<gene>
    <name evidence="1" type="ORF">SGL43_00961</name>
</gene>
<name>A0ABM9GR99_STRGL</name>
<sequence>MPVRTNQADAWTGPVDAVQLYHGLGQVMTVTSGEVYAMSPAHSEQPVHPPIRPQRTVEELLAAKGAKPITSLDDLTADTFASDKELEEFVAFVHSERRRDVA</sequence>
<dbReference type="Proteomes" id="UP001154015">
    <property type="component" value="Unassembled WGS sequence"/>
</dbReference>
<keyword evidence="2" id="KW-1185">Reference proteome</keyword>
<evidence type="ECO:0000313" key="2">
    <source>
        <dbReference type="Proteomes" id="UP001154015"/>
    </source>
</evidence>
<evidence type="ECO:0000313" key="1">
    <source>
        <dbReference type="EMBL" id="CAH9413958.1"/>
    </source>
</evidence>
<proteinExistence type="predicted"/>
<dbReference type="EMBL" id="CAKXYP010000002">
    <property type="protein sequence ID" value="CAH9413958.1"/>
    <property type="molecule type" value="Genomic_DNA"/>
</dbReference>
<dbReference type="RefSeq" id="WP_234331206.1">
    <property type="nucleotide sequence ID" value="NZ_BMTG01000001.1"/>
</dbReference>
<reference evidence="1" key="1">
    <citation type="submission" date="2022-03" db="EMBL/GenBank/DDBJ databases">
        <authorList>
            <person name="Leyn A S."/>
        </authorList>
    </citation>
    <scope>NUCLEOTIDE SEQUENCE</scope>
    <source>
        <strain evidence="1">Streptomyces globisporus 4-3</strain>
    </source>
</reference>
<accession>A0ABM9GR99</accession>
<protein>
    <submittedName>
        <fullName evidence="1">Uncharacterized protein</fullName>
    </submittedName>
</protein>